<dbReference type="GO" id="GO:0008593">
    <property type="term" value="P:regulation of Notch signaling pathway"/>
    <property type="evidence" value="ECO:0007669"/>
    <property type="project" value="TreeGrafter"/>
</dbReference>
<dbReference type="GO" id="GO:0005096">
    <property type="term" value="F:GTPase activator activity"/>
    <property type="evidence" value="ECO:0007669"/>
    <property type="project" value="TreeGrafter"/>
</dbReference>
<comment type="subcellular location">
    <subcellularLocation>
        <location evidence="2">Cytoplasm</location>
    </subcellularLocation>
    <subcellularLocation>
        <location evidence="1">Endomembrane system</location>
    </subcellularLocation>
</comment>
<dbReference type="Proteomes" id="UP000288716">
    <property type="component" value="Unassembled WGS sequence"/>
</dbReference>
<dbReference type="PANTHER" id="PTHR10241:SF29">
    <property type="entry name" value="LETHAL(2) GIANT LARVAE PROTEIN"/>
    <property type="match status" value="1"/>
</dbReference>
<accession>A0A443SFI2</accession>
<dbReference type="GO" id="GO:0045159">
    <property type="term" value="F:myosin II binding"/>
    <property type="evidence" value="ECO:0007669"/>
    <property type="project" value="TreeGrafter"/>
</dbReference>
<dbReference type="GO" id="GO:0006893">
    <property type="term" value="P:Golgi to plasma membrane transport"/>
    <property type="evidence" value="ECO:0007669"/>
    <property type="project" value="TreeGrafter"/>
</dbReference>
<evidence type="ECO:0000313" key="14">
    <source>
        <dbReference type="Proteomes" id="UP000288716"/>
    </source>
</evidence>
<dbReference type="InterPro" id="IPR036322">
    <property type="entry name" value="WD40_repeat_dom_sf"/>
</dbReference>
<feature type="domain" description="Lethal giant larvae (Lgl)-like C-terminal" evidence="12">
    <location>
        <begin position="768"/>
        <end position="961"/>
    </location>
</feature>
<evidence type="ECO:0000256" key="7">
    <source>
        <dbReference type="ARBA" id="ARBA00022574"/>
    </source>
</evidence>
<dbReference type="InterPro" id="IPR013577">
    <property type="entry name" value="LLGL2"/>
</dbReference>
<evidence type="ECO:0000256" key="3">
    <source>
        <dbReference type="ARBA" id="ARBA00008070"/>
    </source>
</evidence>
<evidence type="ECO:0000256" key="1">
    <source>
        <dbReference type="ARBA" id="ARBA00004308"/>
    </source>
</evidence>
<proteinExistence type="inferred from homology"/>
<protein>
    <submittedName>
        <fullName evidence="13">Lethal(2) giant larvae protein 1-like isoform X2</fullName>
    </submittedName>
</protein>
<dbReference type="InterPro" id="IPR013905">
    <property type="entry name" value="Lgl_C_dom"/>
</dbReference>
<evidence type="ECO:0000256" key="2">
    <source>
        <dbReference type="ARBA" id="ARBA00004496"/>
    </source>
</evidence>
<organism evidence="13 14">
    <name type="scientific">Leptotrombidium deliense</name>
    <dbReference type="NCBI Taxonomy" id="299467"/>
    <lineage>
        <taxon>Eukaryota</taxon>
        <taxon>Metazoa</taxon>
        <taxon>Ecdysozoa</taxon>
        <taxon>Arthropoda</taxon>
        <taxon>Chelicerata</taxon>
        <taxon>Arachnida</taxon>
        <taxon>Acari</taxon>
        <taxon>Acariformes</taxon>
        <taxon>Trombidiformes</taxon>
        <taxon>Prostigmata</taxon>
        <taxon>Anystina</taxon>
        <taxon>Parasitengona</taxon>
        <taxon>Trombiculoidea</taxon>
        <taxon>Trombiculidae</taxon>
        <taxon>Leptotrombidium</taxon>
    </lineage>
</organism>
<dbReference type="PANTHER" id="PTHR10241">
    <property type="entry name" value="LETHAL 2 GIANT LARVAE PROTEIN"/>
    <property type="match status" value="1"/>
</dbReference>
<dbReference type="AlphaFoldDB" id="A0A443SFI2"/>
<evidence type="ECO:0000256" key="4">
    <source>
        <dbReference type="ARBA" id="ARBA00022483"/>
    </source>
</evidence>
<dbReference type="VEuPathDB" id="VectorBase:LDEU005763"/>
<evidence type="ECO:0000313" key="13">
    <source>
        <dbReference type="EMBL" id="RWS26277.1"/>
    </source>
</evidence>
<keyword evidence="6" id="KW-0597">Phosphoprotein</keyword>
<evidence type="ECO:0000259" key="11">
    <source>
        <dbReference type="Pfam" id="PF08366"/>
    </source>
</evidence>
<dbReference type="InterPro" id="IPR001680">
    <property type="entry name" value="WD40_rpt"/>
</dbReference>
<dbReference type="Pfam" id="PF08366">
    <property type="entry name" value="LLGL"/>
    <property type="match status" value="1"/>
</dbReference>
<keyword evidence="4" id="KW-0268">Exocytosis</keyword>
<dbReference type="GO" id="GO:0006887">
    <property type="term" value="P:exocytosis"/>
    <property type="evidence" value="ECO:0007669"/>
    <property type="project" value="UniProtKB-KW"/>
</dbReference>
<dbReference type="GO" id="GO:0030866">
    <property type="term" value="P:cortical actin cytoskeleton organization"/>
    <property type="evidence" value="ECO:0007669"/>
    <property type="project" value="TreeGrafter"/>
</dbReference>
<dbReference type="EMBL" id="NCKV01002904">
    <property type="protein sequence ID" value="RWS26277.1"/>
    <property type="molecule type" value="Genomic_DNA"/>
</dbReference>
<dbReference type="Gene3D" id="2.130.10.10">
    <property type="entry name" value="YVTN repeat-like/Quinoprotein amine dehydrogenase"/>
    <property type="match status" value="2"/>
</dbReference>
<dbReference type="GO" id="GO:0051294">
    <property type="term" value="P:establishment of spindle orientation"/>
    <property type="evidence" value="ECO:0007669"/>
    <property type="project" value="TreeGrafter"/>
</dbReference>
<feature type="domain" description="Lethal giant larvae homologue 2" evidence="11">
    <location>
        <begin position="288"/>
        <end position="390"/>
    </location>
</feature>
<dbReference type="GO" id="GO:0005886">
    <property type="term" value="C:plasma membrane"/>
    <property type="evidence" value="ECO:0007669"/>
    <property type="project" value="TreeGrafter"/>
</dbReference>
<evidence type="ECO:0000256" key="10">
    <source>
        <dbReference type="SAM" id="MobiDB-lite"/>
    </source>
</evidence>
<keyword evidence="14" id="KW-1185">Reference proteome</keyword>
<keyword evidence="5" id="KW-0963">Cytoplasm</keyword>
<comment type="similarity">
    <text evidence="3">Belongs to the WD repeat L(2)GL family.</text>
</comment>
<dbReference type="STRING" id="299467.A0A443SFI2"/>
<feature type="region of interest" description="Disordered" evidence="10">
    <location>
        <begin position="683"/>
        <end position="726"/>
    </location>
</feature>
<dbReference type="InterPro" id="IPR015943">
    <property type="entry name" value="WD40/YVTN_repeat-like_dom_sf"/>
</dbReference>
<reference evidence="13 14" key="1">
    <citation type="journal article" date="2018" name="Gigascience">
        <title>Genomes of trombidid mites reveal novel predicted allergens and laterally-transferred genes associated with secondary metabolism.</title>
        <authorList>
            <person name="Dong X."/>
            <person name="Chaisiri K."/>
            <person name="Xia D."/>
            <person name="Armstrong S.D."/>
            <person name="Fang Y."/>
            <person name="Donnelly M.J."/>
            <person name="Kadowaki T."/>
            <person name="McGarry J.W."/>
            <person name="Darby A.C."/>
            <person name="Makepeace B.L."/>
        </authorList>
    </citation>
    <scope>NUCLEOTIDE SEQUENCE [LARGE SCALE GENOMIC DNA]</scope>
    <source>
        <strain evidence="13">UoL-UT</strain>
    </source>
</reference>
<dbReference type="SUPFAM" id="SSF50978">
    <property type="entry name" value="WD40 repeat-like"/>
    <property type="match status" value="2"/>
</dbReference>
<dbReference type="PRINTS" id="PR00962">
    <property type="entry name" value="LETHAL2GIANT"/>
</dbReference>
<dbReference type="GO" id="GO:0012505">
    <property type="term" value="C:endomembrane system"/>
    <property type="evidence" value="ECO:0007669"/>
    <property type="project" value="UniProtKB-SubCell"/>
</dbReference>
<dbReference type="OrthoDB" id="19944at2759"/>
<evidence type="ECO:0000256" key="6">
    <source>
        <dbReference type="ARBA" id="ARBA00022553"/>
    </source>
</evidence>
<gene>
    <name evidence="13" type="ORF">B4U80_04149</name>
</gene>
<evidence type="ECO:0000256" key="8">
    <source>
        <dbReference type="ARBA" id="ARBA00022737"/>
    </source>
</evidence>
<keyword evidence="7" id="KW-0853">WD repeat</keyword>
<dbReference type="GO" id="GO:0019905">
    <property type="term" value="F:syntaxin binding"/>
    <property type="evidence" value="ECO:0007669"/>
    <property type="project" value="TreeGrafter"/>
</dbReference>
<keyword evidence="9" id="KW-0472">Membrane</keyword>
<name>A0A443SFI2_9ACAR</name>
<dbReference type="Pfam" id="PF08596">
    <property type="entry name" value="Lgl_C"/>
    <property type="match status" value="1"/>
</dbReference>
<sequence length="1150" mass="127594">MQEINCIPSIFQTVAHGFPHRPNCLAFDPTLGLLAIGTRNGEIRVYVNHHKFVLELCLKVLFSFLLILLSNNLYGKPGVELEAKIDAEIEVRQILFVENRGQLVTLCEDSSIYLWQISSKKDESGKNVTVLEKTKTCETFNKEHREGNLKKPTTLTVDLKSNRLLVGTQGGNIFALDLKTLDLMDVIIYQDVVLQNIPDEHKRTNPGEVETILLQPGNDDKILIGYNKGLMVLWDNEKLVADHYYVANQQLESVCWLRNGEQFMSSHNDGGYIVWNVNDNINPSESSKIPYGPFPCKPLTKIVWKTVRNSDDFIIFSGGMPRASFSDKNTVSVIQGTIDTGKQRVLDFSSKVIDFIVIDGDADDEYDNPKALIVLSEEELVAIDLRSEEWLQYRLPYLWSVHSSAITCVQHYSDISQELLDKIVDAGKRQSEGKYSFGEWPITGGEIDENAYKEGKDILITGHEDGSVRFWSAGGVCMQHIYTLQTKKLFTSPDDDIAPIDGDEVPLGGSADSEWPAFQKVGTYDPYSDDCRLAVRKVTLCPLNNILAVAGTAGQVVVFDFKEDDAEESLTVTPVDIVPDGEGFVWKGHAKLNHTVGKVKLEAGFQPRSILQISPPAAVTALTVHSNWSLVAAGTSHGFTVFDYLQNKSVMSKSTLKTVDLNTTAGSDALISRRKSFKKSLRESFRRLRKGRSQRGKKSPAEKAASPASTSSLPPGETSVKSILSNDSVKTVERSVEARSDDGMGSMVRCLYFANACITNVSSALTPTLWAGTNAGTVYVFTITIPAEEKRDSESVTCQLAKEIQLKHKAPVIFIHIVDTLGNPLPEVGEEKGEKNKYSTSVPSRVLICSEEQFKLFTLPALKPFCKSKLTAHEGSHARRIAIARFVSKSDERHVENCLMCLSNQGDITIYTLNDLKRQLQSTLTKREDINGISNSAFTKDAEGVFLHSPCEFRRFSFSAKRCLKLNWLLTGVAIETVEPAVEAIETISENPEKEAEPDENVDATKSTIDEADLSLDIIKEVCENQIEPENETKTQTVETKTVKKVEVIVSHNGDVKSEEDVKESVTKSVTVNNECITEVTKITNGEIESVERKIEHLKSDADSDGLNESTKSDKGEIERVLEYCKNEIEANDAKKSAMIMSQNGDANEP</sequence>
<feature type="compositionally biased region" description="Basic residues" evidence="10">
    <location>
        <begin position="687"/>
        <end position="698"/>
    </location>
</feature>
<dbReference type="InterPro" id="IPR000664">
    <property type="entry name" value="Lethal2_giant"/>
</dbReference>
<keyword evidence="8" id="KW-0677">Repeat</keyword>
<evidence type="ECO:0000259" key="12">
    <source>
        <dbReference type="Pfam" id="PF08596"/>
    </source>
</evidence>
<dbReference type="GO" id="GO:0032878">
    <property type="term" value="P:regulation of establishment or maintenance of cell polarity"/>
    <property type="evidence" value="ECO:0007669"/>
    <property type="project" value="TreeGrafter"/>
</dbReference>
<dbReference type="SMART" id="SM00320">
    <property type="entry name" value="WD40"/>
    <property type="match status" value="7"/>
</dbReference>
<evidence type="ECO:0000256" key="9">
    <source>
        <dbReference type="ARBA" id="ARBA00023136"/>
    </source>
</evidence>
<comment type="caution">
    <text evidence="13">The sequence shown here is derived from an EMBL/GenBank/DDBJ whole genome shotgun (WGS) entry which is preliminary data.</text>
</comment>
<evidence type="ECO:0000256" key="5">
    <source>
        <dbReference type="ARBA" id="ARBA00022490"/>
    </source>
</evidence>
<feature type="compositionally biased region" description="Low complexity" evidence="10">
    <location>
        <begin position="702"/>
        <end position="715"/>
    </location>
</feature>
<dbReference type="GO" id="GO:0030864">
    <property type="term" value="C:cortical actin cytoskeleton"/>
    <property type="evidence" value="ECO:0007669"/>
    <property type="project" value="TreeGrafter"/>
</dbReference>